<keyword evidence="3" id="KW-0678">Repressor</keyword>
<evidence type="ECO:0000256" key="1">
    <source>
        <dbReference type="ARBA" id="ARBA00004123"/>
    </source>
</evidence>
<evidence type="ECO:0000256" key="2">
    <source>
        <dbReference type="ARBA" id="ARBA00006283"/>
    </source>
</evidence>
<feature type="domain" description="Histone deacetylase complex subunit SAP30 Sin3 binding" evidence="9">
    <location>
        <begin position="174"/>
        <end position="227"/>
    </location>
</feature>
<keyword evidence="6" id="KW-0539">Nucleus</keyword>
<accession>A0A2P2KMF4</accession>
<dbReference type="EMBL" id="GGEC01026431">
    <property type="protein sequence ID" value="MBX06915.1"/>
    <property type="molecule type" value="Transcribed_RNA"/>
</dbReference>
<keyword evidence="4" id="KW-0805">Transcription regulation</keyword>
<feature type="compositionally biased region" description="Polar residues" evidence="7">
    <location>
        <begin position="143"/>
        <end position="152"/>
    </location>
</feature>
<keyword evidence="8" id="KW-1133">Transmembrane helix</keyword>
<proteinExistence type="inferred from homology"/>
<comment type="similarity">
    <text evidence="2">Belongs to the SAP30 family.</text>
</comment>
<dbReference type="PANTHER" id="PTHR13286:SF8">
    <property type="entry name" value="OS04G0166600 PROTEIN"/>
    <property type="match status" value="1"/>
</dbReference>
<comment type="subcellular location">
    <subcellularLocation>
        <location evidence="1">Nucleus</location>
    </subcellularLocation>
</comment>
<feature type="region of interest" description="Disordered" evidence="7">
    <location>
        <begin position="94"/>
        <end position="152"/>
    </location>
</feature>
<evidence type="ECO:0000313" key="10">
    <source>
        <dbReference type="EMBL" id="MBX06910.1"/>
    </source>
</evidence>
<keyword evidence="5" id="KW-0804">Transcription</keyword>
<feature type="transmembrane region" description="Helical" evidence="8">
    <location>
        <begin position="42"/>
        <end position="64"/>
    </location>
</feature>
<evidence type="ECO:0000256" key="7">
    <source>
        <dbReference type="SAM" id="MobiDB-lite"/>
    </source>
</evidence>
<dbReference type="GO" id="GO:0003712">
    <property type="term" value="F:transcription coregulator activity"/>
    <property type="evidence" value="ECO:0007669"/>
    <property type="project" value="TreeGrafter"/>
</dbReference>
<evidence type="ECO:0000256" key="6">
    <source>
        <dbReference type="ARBA" id="ARBA00023242"/>
    </source>
</evidence>
<dbReference type="InterPro" id="IPR025718">
    <property type="entry name" value="SAP30_Sin3-bd"/>
</dbReference>
<dbReference type="GO" id="GO:0000118">
    <property type="term" value="C:histone deacetylase complex"/>
    <property type="evidence" value="ECO:0007669"/>
    <property type="project" value="TreeGrafter"/>
</dbReference>
<keyword evidence="8" id="KW-0472">Membrane</keyword>
<dbReference type="InterPro" id="IPR038291">
    <property type="entry name" value="SAP30_C_sf"/>
</dbReference>
<keyword evidence="8" id="KW-0812">Transmembrane</keyword>
<evidence type="ECO:0000256" key="3">
    <source>
        <dbReference type="ARBA" id="ARBA00022491"/>
    </source>
</evidence>
<protein>
    <recommendedName>
        <fullName evidence="9">Histone deacetylase complex subunit SAP30 Sin3 binding domain-containing protein</fullName>
    </recommendedName>
</protein>
<evidence type="ECO:0000256" key="5">
    <source>
        <dbReference type="ARBA" id="ARBA00023163"/>
    </source>
</evidence>
<name>A0A2P2KMF4_RHIMU</name>
<evidence type="ECO:0000256" key="8">
    <source>
        <dbReference type="SAM" id="Phobius"/>
    </source>
</evidence>
<evidence type="ECO:0000259" key="9">
    <source>
        <dbReference type="Pfam" id="PF13867"/>
    </source>
</evidence>
<dbReference type="Pfam" id="PF13867">
    <property type="entry name" value="SAP30_Sin3_bdg"/>
    <property type="match status" value="1"/>
</dbReference>
<dbReference type="PANTHER" id="PTHR13286">
    <property type="entry name" value="SAP30"/>
    <property type="match status" value="1"/>
</dbReference>
<dbReference type="InterPro" id="IPR024145">
    <property type="entry name" value="His_deAcase_SAP30/SAP30L"/>
</dbReference>
<dbReference type="Gene3D" id="6.10.160.20">
    <property type="match status" value="1"/>
</dbReference>
<evidence type="ECO:0000256" key="4">
    <source>
        <dbReference type="ARBA" id="ARBA00023015"/>
    </source>
</evidence>
<dbReference type="GO" id="GO:0006355">
    <property type="term" value="P:regulation of DNA-templated transcription"/>
    <property type="evidence" value="ECO:0007669"/>
    <property type="project" value="TreeGrafter"/>
</dbReference>
<organism evidence="10">
    <name type="scientific">Rhizophora mucronata</name>
    <name type="common">Asiatic mangrove</name>
    <dbReference type="NCBI Taxonomy" id="61149"/>
    <lineage>
        <taxon>Eukaryota</taxon>
        <taxon>Viridiplantae</taxon>
        <taxon>Streptophyta</taxon>
        <taxon>Embryophyta</taxon>
        <taxon>Tracheophyta</taxon>
        <taxon>Spermatophyta</taxon>
        <taxon>Magnoliopsida</taxon>
        <taxon>eudicotyledons</taxon>
        <taxon>Gunneridae</taxon>
        <taxon>Pentapetalae</taxon>
        <taxon>rosids</taxon>
        <taxon>fabids</taxon>
        <taxon>Malpighiales</taxon>
        <taxon>Rhizophoraceae</taxon>
        <taxon>Rhizophora</taxon>
    </lineage>
</organism>
<sequence length="238" mass="27151">MIHTVAYSGHCNQLQKFMILQVLPRVKPENFVSFSRDEKLFIFLRTILCSYEVGIILLFVWTYMKVLDASLCKVLKNGDEVKLQRNALSVLEHPTGNEVDDDKEIDSSSGSDICEKDQDISSGSEYHKNRKPRVRPARPYVPSASTAKSANRSSYRDVQSIIHTLQPKVNLAKLGTESLSRYCRHFKLAGITSDSLREQMLNAVLRHFVTQPPLDEMRVLAEFARASKRTRHSYQPAH</sequence>
<dbReference type="AlphaFoldDB" id="A0A2P2KMF4"/>
<reference evidence="10" key="1">
    <citation type="submission" date="2018-02" db="EMBL/GenBank/DDBJ databases">
        <title>Rhizophora mucronata_Transcriptome.</title>
        <authorList>
            <person name="Meera S.P."/>
            <person name="Sreeshan A."/>
            <person name="Augustine A."/>
        </authorList>
    </citation>
    <scope>NUCLEOTIDE SEQUENCE</scope>
    <source>
        <tissue evidence="10">Leaf</tissue>
    </source>
</reference>
<dbReference type="EMBL" id="GGEC01026426">
    <property type="protein sequence ID" value="MBX06910.1"/>
    <property type="molecule type" value="Transcribed_RNA"/>
</dbReference>